<dbReference type="EMBL" id="VSSQ01125659">
    <property type="protein sequence ID" value="MPN55908.1"/>
    <property type="molecule type" value="Genomic_DNA"/>
</dbReference>
<proteinExistence type="predicted"/>
<accession>A0A645IWX3</accession>
<sequence length="68" mass="6931">MTGPSPTKTKSKGTGILLCGIDELLHVGNSGGLGSDYNVGITCIEGNRGERGVVILDAFKQQTVVGLG</sequence>
<dbReference type="AlphaFoldDB" id="A0A645IWX3"/>
<protein>
    <submittedName>
        <fullName evidence="1">Uncharacterized protein</fullName>
    </submittedName>
</protein>
<name>A0A645IWX3_9ZZZZ</name>
<organism evidence="1">
    <name type="scientific">bioreactor metagenome</name>
    <dbReference type="NCBI Taxonomy" id="1076179"/>
    <lineage>
        <taxon>unclassified sequences</taxon>
        <taxon>metagenomes</taxon>
        <taxon>ecological metagenomes</taxon>
    </lineage>
</organism>
<gene>
    <name evidence="1" type="ORF">SDC9_203592</name>
</gene>
<evidence type="ECO:0000313" key="1">
    <source>
        <dbReference type="EMBL" id="MPN55908.1"/>
    </source>
</evidence>
<reference evidence="1" key="1">
    <citation type="submission" date="2019-08" db="EMBL/GenBank/DDBJ databases">
        <authorList>
            <person name="Kucharzyk K."/>
            <person name="Murdoch R.W."/>
            <person name="Higgins S."/>
            <person name="Loffler F."/>
        </authorList>
    </citation>
    <scope>NUCLEOTIDE SEQUENCE</scope>
</reference>
<comment type="caution">
    <text evidence="1">The sequence shown here is derived from an EMBL/GenBank/DDBJ whole genome shotgun (WGS) entry which is preliminary data.</text>
</comment>